<name>A0A8F5VPV5_METHU</name>
<accession>A0A8F5VPV5</accession>
<reference evidence="1 2" key="1">
    <citation type="submission" date="2021-06" db="EMBL/GenBank/DDBJ databases">
        <title>Complete genome sequence of the secondary alcohol utilizing methanogen Methanospirillum hungatei strain GP1.</title>
        <authorList>
            <person name="Day L.A."/>
            <person name="Costa K.C."/>
        </authorList>
    </citation>
    <scope>NUCLEOTIDE SEQUENCE [LARGE SCALE GENOMIC DNA]</scope>
    <source>
        <strain evidence="1 2">GP1</strain>
    </source>
</reference>
<proteinExistence type="predicted"/>
<gene>
    <name evidence="1" type="ORF">KSK55_02750</name>
</gene>
<dbReference type="Proteomes" id="UP000694228">
    <property type="component" value="Chromosome"/>
</dbReference>
<dbReference type="OrthoDB" id="53333at2157"/>
<dbReference type="EMBL" id="CP077107">
    <property type="protein sequence ID" value="QXO95340.1"/>
    <property type="molecule type" value="Genomic_DNA"/>
</dbReference>
<organism evidence="1 2">
    <name type="scientific">Methanospirillum hungatei</name>
    <dbReference type="NCBI Taxonomy" id="2203"/>
    <lineage>
        <taxon>Archaea</taxon>
        <taxon>Methanobacteriati</taxon>
        <taxon>Methanobacteriota</taxon>
        <taxon>Stenosarchaea group</taxon>
        <taxon>Methanomicrobia</taxon>
        <taxon>Methanomicrobiales</taxon>
        <taxon>Methanospirillaceae</taxon>
        <taxon>Methanospirillum</taxon>
    </lineage>
</organism>
<sequence>MKFLKTADDYREIGYSNVNQREYAKAHDSFLKASEKYNKIGNFQDEYLCKSLSLLMTIQSDLKNPDRYIRSKASLERVTIPEIKFGLKKIQVSELIDECSLTGEELTLFEKLSKGQYEDVFSIIEEIRTVAHGFQNTIGDRALNIPELFENRYVNGVERSYFLYAISEELLAEHIVWTDPKKSVEHYQMASHWRSLLGQKEDEQTNNQKIHEISQGVICWFCGREIYGKNIHYLPMKTQISEYQLKNEKKELLQSVHPDKQAVFACRVCYYAITNRIDEIAVEYHNKALTEIHRVESELHARISHLQSIMRK</sequence>
<evidence type="ECO:0000313" key="1">
    <source>
        <dbReference type="EMBL" id="QXO95340.1"/>
    </source>
</evidence>
<dbReference type="AlphaFoldDB" id="A0A8F5VPV5"/>
<protein>
    <submittedName>
        <fullName evidence="1">Uncharacterized protein</fullName>
    </submittedName>
</protein>
<evidence type="ECO:0000313" key="2">
    <source>
        <dbReference type="Proteomes" id="UP000694228"/>
    </source>
</evidence>